<evidence type="ECO:0000256" key="2">
    <source>
        <dbReference type="ARBA" id="ARBA00022556"/>
    </source>
</evidence>
<dbReference type="CDD" id="cd03352">
    <property type="entry name" value="LbH_LpxD"/>
    <property type="match status" value="1"/>
</dbReference>
<comment type="pathway">
    <text evidence="7">Bacterial outer membrane biogenesis; LPS lipid A biosynthesis.</text>
</comment>
<dbReference type="SUPFAM" id="SSF51161">
    <property type="entry name" value="Trimeric LpxA-like enzymes"/>
    <property type="match status" value="1"/>
</dbReference>
<name>A0A6M8HL12_9PROT</name>
<comment type="subunit">
    <text evidence="7">Homotrimer.</text>
</comment>
<evidence type="ECO:0000259" key="8">
    <source>
        <dbReference type="Pfam" id="PF04613"/>
    </source>
</evidence>
<keyword evidence="6 7" id="KW-0012">Acyltransferase</keyword>
<evidence type="ECO:0000256" key="5">
    <source>
        <dbReference type="ARBA" id="ARBA00023098"/>
    </source>
</evidence>
<dbReference type="InterPro" id="IPR020573">
    <property type="entry name" value="UDP_GlcNAc_AcTrfase_non-rep"/>
</dbReference>
<dbReference type="NCBIfam" id="NF002060">
    <property type="entry name" value="PRK00892.1"/>
    <property type="match status" value="1"/>
</dbReference>
<dbReference type="InterPro" id="IPR001451">
    <property type="entry name" value="Hexapep"/>
</dbReference>
<feature type="active site" description="Proton acceptor" evidence="7">
    <location>
        <position position="253"/>
    </location>
</feature>
<protein>
    <recommendedName>
        <fullName evidence="7">UDP-3-O-acylglucosamine N-acyltransferase</fullName>
        <ecNumber evidence="7">2.3.1.191</ecNumber>
    </recommendedName>
</protein>
<dbReference type="InterPro" id="IPR007691">
    <property type="entry name" value="LpxD"/>
</dbReference>
<comment type="catalytic activity">
    <reaction evidence="7">
        <text>a UDP-3-O-[(3R)-3-hydroxyacyl]-alpha-D-glucosamine + a (3R)-hydroxyacyl-[ACP] = a UDP-2-N,3-O-bis[(3R)-3-hydroxyacyl]-alpha-D-glucosamine + holo-[ACP] + H(+)</text>
        <dbReference type="Rhea" id="RHEA:53836"/>
        <dbReference type="Rhea" id="RHEA-COMP:9685"/>
        <dbReference type="Rhea" id="RHEA-COMP:9945"/>
        <dbReference type="ChEBI" id="CHEBI:15378"/>
        <dbReference type="ChEBI" id="CHEBI:64479"/>
        <dbReference type="ChEBI" id="CHEBI:78827"/>
        <dbReference type="ChEBI" id="CHEBI:137740"/>
        <dbReference type="ChEBI" id="CHEBI:137748"/>
        <dbReference type="EC" id="2.3.1.191"/>
    </reaction>
</comment>
<dbReference type="GO" id="GO:0016020">
    <property type="term" value="C:membrane"/>
    <property type="evidence" value="ECO:0007669"/>
    <property type="project" value="GOC"/>
</dbReference>
<feature type="domain" description="UDP-3-O-[3-hydroxymyristoyl] glucosamine N-acyltransferase non-repeat region" evidence="8">
    <location>
        <begin position="35"/>
        <end position="93"/>
    </location>
</feature>
<sequence length="344" mass="36006">MHQAHTGDPHFYEKVGPFSLSFIASAARGTTNSPDITLHGLASLTDATLGDLSFLNHRKHEQALRKTKAGAVLVQKEMLGFVPNSVMPIVVERIDESWSLVCRLFHPLTGAVAGIHPTATIANSAFIHPSAEIGAYVCIGERVTIGENSRIGAHTVIAAGVVLGNDCSIGSHVSVTHALLGSRVHLHSGVRIGQEGFGLSSGPKKLSRVPQLGRVIIGDDVEIGANTTVDRGSVQDTIIGAGTHIDNLVQIGHNVQIGRSCIIVAQVGISGSTVLGDYVQVGGQAAMAPHLLIGNRARIGAQAGVIADIPDGAAVIGSPAQPRLQFWRQVALLKQLATRSQSTH</sequence>
<dbReference type="GO" id="GO:0009245">
    <property type="term" value="P:lipid A biosynthetic process"/>
    <property type="evidence" value="ECO:0007669"/>
    <property type="project" value="UniProtKB-UniRule"/>
</dbReference>
<dbReference type="InterPro" id="IPR018357">
    <property type="entry name" value="Hexapep_transf_CS"/>
</dbReference>
<dbReference type="KEGG" id="lck:HN018_00085"/>
<proteinExistence type="inferred from homology"/>
<gene>
    <name evidence="7 10" type="primary">lpxD</name>
    <name evidence="10" type="ORF">HN018_00085</name>
</gene>
<dbReference type="HAMAP" id="MF_00523">
    <property type="entry name" value="LpxD"/>
    <property type="match status" value="1"/>
</dbReference>
<keyword evidence="5 7" id="KW-0443">Lipid metabolism</keyword>
<evidence type="ECO:0000313" key="10">
    <source>
        <dbReference type="EMBL" id="QKE88665.1"/>
    </source>
</evidence>
<evidence type="ECO:0000259" key="9">
    <source>
        <dbReference type="Pfam" id="PF25087"/>
    </source>
</evidence>
<comment type="similarity">
    <text evidence="7">Belongs to the transferase hexapeptide repeat family. LpxD subfamily.</text>
</comment>
<dbReference type="Pfam" id="PF25087">
    <property type="entry name" value="GMPPB_C"/>
    <property type="match status" value="1"/>
</dbReference>
<comment type="function">
    <text evidence="7">Catalyzes the N-acylation of UDP-3-O-acylglucosamine using 3-hydroxyacyl-ACP as the acyl donor. Is involved in the biosynthesis of lipid A, a phosphorylated glycolipid that anchors the lipopolysaccharide to the outer membrane of the cell.</text>
</comment>
<keyword evidence="3 7" id="KW-0808">Transferase</keyword>
<dbReference type="PROSITE" id="PS00101">
    <property type="entry name" value="HEXAPEP_TRANSFERASES"/>
    <property type="match status" value="1"/>
</dbReference>
<evidence type="ECO:0000256" key="4">
    <source>
        <dbReference type="ARBA" id="ARBA00022737"/>
    </source>
</evidence>
<dbReference type="PANTHER" id="PTHR43378">
    <property type="entry name" value="UDP-3-O-ACYLGLUCOSAMINE N-ACYLTRANSFERASE"/>
    <property type="match status" value="1"/>
</dbReference>
<dbReference type="EMBL" id="CP053708">
    <property type="protein sequence ID" value="QKE88665.1"/>
    <property type="molecule type" value="Genomic_DNA"/>
</dbReference>
<dbReference type="GO" id="GO:0103118">
    <property type="term" value="F:UDP-3-O-[(3R)-3-hydroxyacyl]-glucosamine N-acyltransferase activity"/>
    <property type="evidence" value="ECO:0007669"/>
    <property type="project" value="UniProtKB-EC"/>
</dbReference>
<dbReference type="Gene3D" id="2.160.10.10">
    <property type="entry name" value="Hexapeptide repeat proteins"/>
    <property type="match status" value="1"/>
</dbReference>
<reference evidence="10 11" key="1">
    <citation type="journal article" date="2014" name="World J. Microbiol. Biotechnol.">
        <title>Biodiversity and physiological characteristics of Antarctic and Arctic lichens-associated bacteria.</title>
        <authorList>
            <person name="Lee Y.M."/>
            <person name="Kim E.H."/>
            <person name="Lee H.K."/>
            <person name="Hong S.G."/>
        </authorList>
    </citation>
    <scope>NUCLEOTIDE SEQUENCE [LARGE SCALE GENOMIC DNA]</scope>
    <source>
        <strain evidence="10 11">PAMC 26569</strain>
    </source>
</reference>
<organism evidence="10 11">
    <name type="scientific">Lichenicola cladoniae</name>
    <dbReference type="NCBI Taxonomy" id="1484109"/>
    <lineage>
        <taxon>Bacteria</taxon>
        <taxon>Pseudomonadati</taxon>
        <taxon>Pseudomonadota</taxon>
        <taxon>Alphaproteobacteria</taxon>
        <taxon>Acetobacterales</taxon>
        <taxon>Acetobacteraceae</taxon>
        <taxon>Lichenicola</taxon>
    </lineage>
</organism>
<dbReference type="InterPro" id="IPR056729">
    <property type="entry name" value="GMPPB_C"/>
</dbReference>
<evidence type="ECO:0000256" key="1">
    <source>
        <dbReference type="ARBA" id="ARBA00022516"/>
    </source>
</evidence>
<evidence type="ECO:0000256" key="7">
    <source>
        <dbReference type="HAMAP-Rule" id="MF_00523"/>
    </source>
</evidence>
<dbReference type="AlphaFoldDB" id="A0A6M8HL12"/>
<keyword evidence="2 7" id="KW-0441">Lipid A biosynthesis</keyword>
<evidence type="ECO:0000256" key="6">
    <source>
        <dbReference type="ARBA" id="ARBA00023315"/>
    </source>
</evidence>
<dbReference type="NCBIfam" id="TIGR01853">
    <property type="entry name" value="lipid_A_lpxD"/>
    <property type="match status" value="1"/>
</dbReference>
<dbReference type="InterPro" id="IPR011004">
    <property type="entry name" value="Trimer_LpxA-like_sf"/>
</dbReference>
<dbReference type="GO" id="GO:0016410">
    <property type="term" value="F:N-acyltransferase activity"/>
    <property type="evidence" value="ECO:0007669"/>
    <property type="project" value="InterPro"/>
</dbReference>
<evidence type="ECO:0000256" key="3">
    <source>
        <dbReference type="ARBA" id="ARBA00022679"/>
    </source>
</evidence>
<dbReference type="EC" id="2.3.1.191" evidence="7"/>
<dbReference type="PANTHER" id="PTHR43378:SF2">
    <property type="entry name" value="UDP-3-O-ACYLGLUCOSAMINE N-ACYLTRANSFERASE 1, MITOCHONDRIAL-RELATED"/>
    <property type="match status" value="1"/>
</dbReference>
<keyword evidence="11" id="KW-1185">Reference proteome</keyword>
<accession>A0A6M8HL12</accession>
<dbReference type="UniPathway" id="UPA00973"/>
<dbReference type="Gene3D" id="3.40.1390.10">
    <property type="entry name" value="MurE/MurF, N-terminal domain"/>
    <property type="match status" value="1"/>
</dbReference>
<dbReference type="Pfam" id="PF04613">
    <property type="entry name" value="LpxD"/>
    <property type="match status" value="1"/>
</dbReference>
<dbReference type="Pfam" id="PF00132">
    <property type="entry name" value="Hexapep"/>
    <property type="match status" value="1"/>
</dbReference>
<dbReference type="RefSeq" id="WP_171834263.1">
    <property type="nucleotide sequence ID" value="NZ_CP053708.1"/>
</dbReference>
<evidence type="ECO:0000313" key="11">
    <source>
        <dbReference type="Proteomes" id="UP000500767"/>
    </source>
</evidence>
<dbReference type="Proteomes" id="UP000500767">
    <property type="component" value="Chromosome"/>
</dbReference>
<keyword evidence="4 7" id="KW-0677">Repeat</keyword>
<feature type="domain" description="Mannose-1-phosphate guanyltransferase C-terminal" evidence="9">
    <location>
        <begin position="123"/>
        <end position="233"/>
    </location>
</feature>
<keyword evidence="1 7" id="KW-0444">Lipid biosynthesis</keyword>